<organism evidence="10 11">
    <name type="scientific">Aphanothece sacrum FPU1</name>
    <dbReference type="NCBI Taxonomy" id="1920663"/>
    <lineage>
        <taxon>Bacteria</taxon>
        <taxon>Bacillati</taxon>
        <taxon>Cyanobacteriota</taxon>
        <taxon>Cyanophyceae</taxon>
        <taxon>Oscillatoriophycideae</taxon>
        <taxon>Chroococcales</taxon>
        <taxon>Aphanothecaceae</taxon>
        <taxon>Aphanothece</taxon>
    </lineage>
</organism>
<keyword evidence="4" id="KW-0274">FAD</keyword>
<dbReference type="EC" id="1.6.5.12" evidence="8"/>
<dbReference type="OrthoDB" id="9781621at2"/>
<keyword evidence="3" id="KW-0285">Flavoprotein</keyword>
<evidence type="ECO:0000256" key="1">
    <source>
        <dbReference type="ARBA" id="ARBA00001974"/>
    </source>
</evidence>
<comment type="cofactor">
    <cofactor evidence="1">
        <name>FAD</name>
        <dbReference type="ChEBI" id="CHEBI:57692"/>
    </cofactor>
</comment>
<reference evidence="11" key="1">
    <citation type="submission" date="2017-05" db="EMBL/GenBank/DDBJ databases">
        <title>Physiological properties and genetic analysis related to exopolysaccharide production of fresh-water unicellular cyanobacterium Aphanothece sacrum, Suizenji Nori, that has been cultured as a food source in Japan.</title>
        <authorList>
            <person name="Kanesaki Y."/>
            <person name="Yoshikawa S."/>
            <person name="Ohki K."/>
        </authorList>
    </citation>
    <scope>NUCLEOTIDE SEQUENCE [LARGE SCALE GENOMIC DNA]</scope>
    <source>
        <strain evidence="11">FPU1</strain>
    </source>
</reference>
<dbReference type="InterPro" id="IPR036188">
    <property type="entry name" value="FAD/NAD-bd_sf"/>
</dbReference>
<evidence type="ECO:0000256" key="6">
    <source>
        <dbReference type="ARBA" id="ARBA00023002"/>
    </source>
</evidence>
<evidence type="ECO:0000256" key="7">
    <source>
        <dbReference type="ARBA" id="ARBA00052971"/>
    </source>
</evidence>
<keyword evidence="11" id="KW-1185">Reference proteome</keyword>
<dbReference type="RefSeq" id="WP_124974251.1">
    <property type="nucleotide sequence ID" value="NZ_BDQK01000001.1"/>
</dbReference>
<evidence type="ECO:0000256" key="2">
    <source>
        <dbReference type="ARBA" id="ARBA00005272"/>
    </source>
</evidence>
<dbReference type="PRINTS" id="PR00411">
    <property type="entry name" value="PNDRDTASEI"/>
</dbReference>
<feature type="domain" description="FAD/NAD(P)-binding" evidence="9">
    <location>
        <begin position="7"/>
        <end position="311"/>
    </location>
</feature>
<dbReference type="InterPro" id="IPR051169">
    <property type="entry name" value="NADH-Q_oxidoreductase"/>
</dbReference>
<dbReference type="EMBL" id="BDQK01000001">
    <property type="protein sequence ID" value="GBF78661.1"/>
    <property type="molecule type" value="Genomic_DNA"/>
</dbReference>
<keyword evidence="6" id="KW-0560">Oxidoreductase</keyword>
<dbReference type="Gene3D" id="3.50.50.100">
    <property type="match status" value="1"/>
</dbReference>
<evidence type="ECO:0000313" key="11">
    <source>
        <dbReference type="Proteomes" id="UP000287247"/>
    </source>
</evidence>
<dbReference type="PANTHER" id="PTHR42913">
    <property type="entry name" value="APOPTOSIS-INDUCING FACTOR 1"/>
    <property type="match status" value="1"/>
</dbReference>
<evidence type="ECO:0000256" key="8">
    <source>
        <dbReference type="ARBA" id="ARBA00066844"/>
    </source>
</evidence>
<comment type="catalytic activity">
    <reaction evidence="7">
        <text>demethylphylloquinone + NADPH + H(+) = demethylphylloquinol + NADP(+)</text>
        <dbReference type="Rhea" id="RHEA:47744"/>
        <dbReference type="ChEBI" id="CHEBI:15378"/>
        <dbReference type="ChEBI" id="CHEBI:31087"/>
        <dbReference type="ChEBI" id="CHEBI:57783"/>
        <dbReference type="ChEBI" id="CHEBI:58349"/>
        <dbReference type="ChEBI" id="CHEBI:87844"/>
        <dbReference type="EC" id="1.6.5.12"/>
    </reaction>
</comment>
<dbReference type="Pfam" id="PF07992">
    <property type="entry name" value="Pyr_redox_2"/>
    <property type="match status" value="1"/>
</dbReference>
<dbReference type="InterPro" id="IPR023753">
    <property type="entry name" value="FAD/NAD-binding_dom"/>
</dbReference>
<evidence type="ECO:0000256" key="4">
    <source>
        <dbReference type="ARBA" id="ARBA00022827"/>
    </source>
</evidence>
<dbReference type="PRINTS" id="PR00368">
    <property type="entry name" value="FADPNR"/>
</dbReference>
<evidence type="ECO:0000256" key="5">
    <source>
        <dbReference type="ARBA" id="ARBA00022857"/>
    </source>
</evidence>
<comment type="similarity">
    <text evidence="2">Belongs to the NADH dehydrogenase family.</text>
</comment>
<name>A0A401IBR4_APHSA</name>
<gene>
    <name evidence="10" type="ORF">AsFPU1_0050</name>
</gene>
<accession>A0A401IBR4</accession>
<evidence type="ECO:0000256" key="3">
    <source>
        <dbReference type="ARBA" id="ARBA00022630"/>
    </source>
</evidence>
<dbReference type="AlphaFoldDB" id="A0A401IBR4"/>
<protein>
    <recommendedName>
        <fullName evidence="8">demethylphylloquinone reductase</fullName>
        <ecNumber evidence="8">1.6.5.12</ecNumber>
    </recommendedName>
</protein>
<dbReference type="GO" id="GO:0003955">
    <property type="term" value="F:NAD(P)H dehydrogenase (quinone) activity"/>
    <property type="evidence" value="ECO:0007669"/>
    <property type="project" value="TreeGrafter"/>
</dbReference>
<evidence type="ECO:0000313" key="10">
    <source>
        <dbReference type="EMBL" id="GBF78661.1"/>
    </source>
</evidence>
<dbReference type="PANTHER" id="PTHR42913:SF4">
    <property type="entry name" value="ALTERNATIVE NAD(P)H-UBIQUINONE OXIDOREDUCTASE C1, CHLOROPLASTIC_MITOCHONDRIAL"/>
    <property type="match status" value="1"/>
</dbReference>
<dbReference type="SUPFAM" id="SSF51905">
    <property type="entry name" value="FAD/NAD(P)-binding domain"/>
    <property type="match status" value="2"/>
</dbReference>
<keyword evidence="5" id="KW-0521">NADP</keyword>
<dbReference type="GO" id="GO:0019646">
    <property type="term" value="P:aerobic electron transport chain"/>
    <property type="evidence" value="ECO:0007669"/>
    <property type="project" value="TreeGrafter"/>
</dbReference>
<dbReference type="Proteomes" id="UP000287247">
    <property type="component" value="Unassembled WGS sequence"/>
</dbReference>
<sequence>MNEQPLRICILGGGFGGLYTALRLSQFPWDNQQCPEIVLIDKSDRFLFTPLLYELITEEMQTWEIAPPFEEILADTGIRFHQGCVTGIDIEHQQVKLQDHHSLHYDKLVIAMGGITPLDMVTGAKDYAIPFRTLADAYGIKERLRLLERSHAEKIRVAVVGGGYSGVELACKLAARLGDKGRIRLVERGETLLKNASEFNRNTSHTALEKRRIWLDLETEVTEITSDSLSLSYKGQIDTIPVDLVLWTVGNQLSEWVKNLPFNHNPQGLLKVSPHLQVVDHSDIYALGDIIECQDETGKPIPATAQAAFQQSDYCAWNIWASLTHRPLLPFRYQALGEMMALGVEDASLSGLGLKLDGNLAYMARRLIYLYRLPTLKHQVNVGLNWVTQPLVKWLLDK</sequence>
<dbReference type="FunFam" id="3.50.50.100:FF:000010">
    <property type="entry name" value="Alternative NAD(P)H-ubiquinone oxidoreductase C1, chloroplastic/mitochondrial"/>
    <property type="match status" value="1"/>
</dbReference>
<proteinExistence type="inferred from homology"/>
<evidence type="ECO:0000259" key="9">
    <source>
        <dbReference type="Pfam" id="PF07992"/>
    </source>
</evidence>
<comment type="caution">
    <text evidence="10">The sequence shown here is derived from an EMBL/GenBank/DDBJ whole genome shotgun (WGS) entry which is preliminary data.</text>
</comment>